<reference evidence="2 4" key="1">
    <citation type="submission" date="2021-06" db="EMBL/GenBank/DDBJ databases">
        <title>Interrogation of the integrated mobile genetic elements in gut-associated Bacteroides with a consensus prediction approach.</title>
        <authorList>
            <person name="Campbell D.E."/>
            <person name="Leigh J.R."/>
            <person name="Kim T."/>
            <person name="England W."/>
            <person name="Whitaker R.J."/>
            <person name="Degnan P.H."/>
        </authorList>
    </citation>
    <scope>NUCLEOTIDE SEQUENCE [LARGE SCALE GENOMIC DNA]</scope>
    <source>
        <strain evidence="3">VPI-3443</strain>
        <strain evidence="2 4">WAL8669</strain>
    </source>
</reference>
<dbReference type="InterPro" id="IPR007345">
    <property type="entry name" value="Polysacch_pyruvyl_Trfase"/>
</dbReference>
<dbReference type="Proteomes" id="UP001162960">
    <property type="component" value="Chromosome"/>
</dbReference>
<protein>
    <submittedName>
        <fullName evidence="2">Polysaccharide pyruvyl transferase family protein</fullName>
    </submittedName>
</protein>
<evidence type="ECO:0000313" key="2">
    <source>
        <dbReference type="EMBL" id="UYU65295.1"/>
    </source>
</evidence>
<name>A0A412GHZ5_BACT4</name>
<dbReference type="Pfam" id="PF04230">
    <property type="entry name" value="PS_pyruv_trans"/>
    <property type="match status" value="1"/>
</dbReference>
<evidence type="ECO:0000313" key="3">
    <source>
        <dbReference type="EMBL" id="UYU91188.1"/>
    </source>
</evidence>
<keyword evidence="2" id="KW-0808">Transferase</keyword>
<dbReference type="Proteomes" id="UP001156218">
    <property type="component" value="Chromosome"/>
</dbReference>
<proteinExistence type="predicted"/>
<dbReference type="EMBL" id="CP083685">
    <property type="protein sequence ID" value="UYU91188.1"/>
    <property type="molecule type" value="Genomic_DNA"/>
</dbReference>
<sequence length="366" mass="42416">MDIKVITRHAPFNYGSLLQSMATLKIVRRLGHKCCIIDYIRDDEYGLKSILMSLDRKKEWNNNFLKKLLYVMLRYPEEYWAQRRFAHMRMKYLEMTLRYRSIVELSTLKADIFMTGSDQVWGPVLTANYDETYFLSFVNNGAKKVSYAASFGKTSFNNQIMSAYRKLLSDYDAITVRENAAVNLLHQMDISCVGQVLDPTLLLTGDEWAEYIDKDISGKYVLVYQLHNNKALNDYAKKLALKLGLPLFRISPSFHQFMRGGKFIYLPKLGKFLSYIKNCSYLVTDSFHGTAFALNFNRQFVEILPNNETGSRNLSILELTGLRDRIVTDFSDFSIAERSIDYDRVNNILNRERKKSIELLGSLCVV</sequence>
<evidence type="ECO:0000313" key="4">
    <source>
        <dbReference type="Proteomes" id="UP001156218"/>
    </source>
</evidence>
<dbReference type="RefSeq" id="WP_048696151.1">
    <property type="nucleotide sequence ID" value="NZ_CP072242.1"/>
</dbReference>
<accession>A0A412GHZ5</accession>
<gene>
    <name evidence="2" type="ORF">KQP68_17160</name>
    <name evidence="3" type="ORF">KQP74_00705</name>
</gene>
<dbReference type="EMBL" id="CP083680">
    <property type="protein sequence ID" value="UYU65295.1"/>
    <property type="molecule type" value="Genomic_DNA"/>
</dbReference>
<dbReference type="GO" id="GO:0016740">
    <property type="term" value="F:transferase activity"/>
    <property type="evidence" value="ECO:0007669"/>
    <property type="project" value="UniProtKB-KW"/>
</dbReference>
<feature type="domain" description="Polysaccharide pyruvyl transferase" evidence="1">
    <location>
        <begin position="13"/>
        <end position="301"/>
    </location>
</feature>
<evidence type="ECO:0000259" key="1">
    <source>
        <dbReference type="Pfam" id="PF04230"/>
    </source>
</evidence>
<organism evidence="2 4">
    <name type="scientific">Bacteroides thetaiotaomicron</name>
    <dbReference type="NCBI Taxonomy" id="818"/>
    <lineage>
        <taxon>Bacteria</taxon>
        <taxon>Pseudomonadati</taxon>
        <taxon>Bacteroidota</taxon>
        <taxon>Bacteroidia</taxon>
        <taxon>Bacteroidales</taxon>
        <taxon>Bacteroidaceae</taxon>
        <taxon>Bacteroides</taxon>
    </lineage>
</organism>
<dbReference type="AlphaFoldDB" id="A0A412GHZ5"/>